<dbReference type="AlphaFoldDB" id="A0A6M8J477"/>
<dbReference type="InterPro" id="IPR050294">
    <property type="entry name" value="RnfB_subfamily"/>
</dbReference>
<dbReference type="Proteomes" id="UP000503297">
    <property type="component" value="Chromosome"/>
</dbReference>
<protein>
    <submittedName>
        <fullName evidence="6">4Fe-4S dicluster domain-containing protein</fullName>
    </submittedName>
</protein>
<dbReference type="KEGG" id="bwa:HLV38_04230"/>
<sequence>MAACLEKHDVPNDVAAARLNLVTTLAISAPVACRHCSDAPCAAVCPTNALYRDGGRVAVEPKRCIGCRGCVMACPFGAIDVVTRDVVVKLGNLAIQGHQKPTVVKCDLCFDRPGGPACIEACPTKGLVLVDGNKLTENSKEKRRAAALASACMSTLPINENLAV</sequence>
<dbReference type="GO" id="GO:0046872">
    <property type="term" value="F:metal ion binding"/>
    <property type="evidence" value="ECO:0007669"/>
    <property type="project" value="UniProtKB-KW"/>
</dbReference>
<dbReference type="PROSITE" id="PS51379">
    <property type="entry name" value="4FE4S_FER_2"/>
    <property type="match status" value="1"/>
</dbReference>
<evidence type="ECO:0000256" key="1">
    <source>
        <dbReference type="ARBA" id="ARBA00022485"/>
    </source>
</evidence>
<organism evidence="6 7">
    <name type="scientific">Berryella wangjianweii</name>
    <dbReference type="NCBI Taxonomy" id="2734634"/>
    <lineage>
        <taxon>Bacteria</taxon>
        <taxon>Bacillati</taxon>
        <taxon>Actinomycetota</taxon>
        <taxon>Coriobacteriia</taxon>
        <taxon>Eggerthellales</taxon>
        <taxon>Eggerthellaceae</taxon>
        <taxon>Berryella</taxon>
    </lineage>
</organism>
<dbReference type="PANTHER" id="PTHR42859">
    <property type="entry name" value="OXIDOREDUCTASE"/>
    <property type="match status" value="1"/>
</dbReference>
<proteinExistence type="predicted"/>
<evidence type="ECO:0000313" key="6">
    <source>
        <dbReference type="EMBL" id="QKF07413.1"/>
    </source>
</evidence>
<name>A0A6M8J477_9ACTN</name>
<dbReference type="InterPro" id="IPR017900">
    <property type="entry name" value="4Fe4S_Fe_S_CS"/>
</dbReference>
<evidence type="ECO:0000256" key="5">
    <source>
        <dbReference type="ARBA" id="ARBA00023014"/>
    </source>
</evidence>
<dbReference type="PANTHER" id="PTHR42859:SF17">
    <property type="entry name" value="ELECTRON TRANSPORT PROTEIN HYDN-RELATED"/>
    <property type="match status" value="1"/>
</dbReference>
<dbReference type="PROSITE" id="PS00198">
    <property type="entry name" value="4FE4S_FER_1"/>
    <property type="match status" value="1"/>
</dbReference>
<keyword evidence="5" id="KW-0411">Iron-sulfur</keyword>
<dbReference type="Pfam" id="PF13247">
    <property type="entry name" value="Fer4_11"/>
    <property type="match status" value="1"/>
</dbReference>
<dbReference type="GO" id="GO:0051539">
    <property type="term" value="F:4 iron, 4 sulfur cluster binding"/>
    <property type="evidence" value="ECO:0007669"/>
    <property type="project" value="UniProtKB-KW"/>
</dbReference>
<dbReference type="EMBL" id="CP053716">
    <property type="protein sequence ID" value="QKF07413.1"/>
    <property type="molecule type" value="Genomic_DNA"/>
</dbReference>
<keyword evidence="4" id="KW-0408">Iron</keyword>
<keyword evidence="3" id="KW-0677">Repeat</keyword>
<accession>A0A6M8J477</accession>
<dbReference type="Gene3D" id="3.30.70.20">
    <property type="match status" value="2"/>
</dbReference>
<reference evidence="7" key="1">
    <citation type="submission" date="2020-05" db="EMBL/GenBank/DDBJ databases">
        <title>Novel species in genus Nocardioides.</title>
        <authorList>
            <person name="Zhang G."/>
        </authorList>
    </citation>
    <scope>NUCLEOTIDE SEQUENCE [LARGE SCALE GENOMIC DNA]</scope>
    <source>
        <strain evidence="7">zg-1050</strain>
    </source>
</reference>
<evidence type="ECO:0000256" key="3">
    <source>
        <dbReference type="ARBA" id="ARBA00022737"/>
    </source>
</evidence>
<dbReference type="SUPFAM" id="SSF54862">
    <property type="entry name" value="4Fe-4S ferredoxins"/>
    <property type="match status" value="1"/>
</dbReference>
<gene>
    <name evidence="6" type="ORF">HLV38_04230</name>
</gene>
<keyword evidence="7" id="KW-1185">Reference proteome</keyword>
<evidence type="ECO:0000256" key="2">
    <source>
        <dbReference type="ARBA" id="ARBA00022723"/>
    </source>
</evidence>
<evidence type="ECO:0000313" key="7">
    <source>
        <dbReference type="Proteomes" id="UP000503297"/>
    </source>
</evidence>
<keyword evidence="1" id="KW-0004">4Fe-4S</keyword>
<dbReference type="InterPro" id="IPR017896">
    <property type="entry name" value="4Fe4S_Fe-S-bd"/>
</dbReference>
<evidence type="ECO:0000256" key="4">
    <source>
        <dbReference type="ARBA" id="ARBA00023004"/>
    </source>
</evidence>
<keyword evidence="2" id="KW-0479">Metal-binding</keyword>